<name>A0AAU7Y2A7_9PSED</name>
<dbReference type="RefSeq" id="WP_350447369.1">
    <property type="nucleotide sequence ID" value="NZ_CP158373.1"/>
</dbReference>
<protein>
    <submittedName>
        <fullName evidence="2">Uncharacterized protein</fullName>
    </submittedName>
</protein>
<sequence>MKGWIAAALVCSAGAVAVAGIMVTLEPTPMAAAEAAPVVRPKVAVVPAPREPVLSPVPTPAPRPAVAQVAAAVPEERPLDQQDAILFMQMMEQEGDPRRPELGGLKPRQGATAAELADPRQYAALEDRQARELVQAYTSGVQQIPEIRARIEAAAQSGERTAAELDEARAALQQLEALQSRLERQAPQLLPGGTVPTPPKP</sequence>
<organism evidence="2">
    <name type="scientific">Pseudomonas solani</name>
    <dbReference type="NCBI Taxonomy" id="2731552"/>
    <lineage>
        <taxon>Bacteria</taxon>
        <taxon>Pseudomonadati</taxon>
        <taxon>Pseudomonadota</taxon>
        <taxon>Gammaproteobacteria</taxon>
        <taxon>Pseudomonadales</taxon>
        <taxon>Pseudomonadaceae</taxon>
        <taxon>Pseudomonas</taxon>
    </lineage>
</organism>
<proteinExistence type="predicted"/>
<evidence type="ECO:0000256" key="1">
    <source>
        <dbReference type="SAM" id="MobiDB-lite"/>
    </source>
</evidence>
<gene>
    <name evidence="2" type="ORF">ABS648_00155</name>
</gene>
<feature type="region of interest" description="Disordered" evidence="1">
    <location>
        <begin position="182"/>
        <end position="201"/>
    </location>
</feature>
<evidence type="ECO:0000313" key="2">
    <source>
        <dbReference type="EMBL" id="XBY64201.1"/>
    </source>
</evidence>
<accession>A0AAU7Y2A7</accession>
<dbReference type="AlphaFoldDB" id="A0AAU7Y2A7"/>
<reference evidence="2" key="1">
    <citation type="submission" date="2023-08" db="EMBL/GenBank/DDBJ databases">
        <title>Increased levels of nutrients transform a symbiont into a lethal pathobiont.</title>
        <authorList>
            <person name="Lachnit T."/>
            <person name="Ulrich L."/>
            <person name="Willmer F.M."/>
            <person name="Hasenbein T."/>
            <person name="Steiner L.X."/>
            <person name="Wolters M."/>
            <person name="Herbst E.M."/>
            <person name="Deines P."/>
        </authorList>
    </citation>
    <scope>NUCLEOTIDE SEQUENCE</scope>
    <source>
        <strain evidence="2">T3</strain>
    </source>
</reference>
<dbReference type="EMBL" id="CP158373">
    <property type="protein sequence ID" value="XBY64201.1"/>
    <property type="molecule type" value="Genomic_DNA"/>
</dbReference>